<feature type="compositionally biased region" description="Pro residues" evidence="2">
    <location>
        <begin position="1082"/>
        <end position="1109"/>
    </location>
</feature>
<feature type="compositionally biased region" description="Basic and acidic residues" evidence="2">
    <location>
        <begin position="408"/>
        <end position="419"/>
    </location>
</feature>
<dbReference type="OrthoDB" id="159449at2759"/>
<reference evidence="4" key="2">
    <citation type="submission" date="2025-09" db="UniProtKB">
        <authorList>
            <consortium name="Ensembl"/>
        </authorList>
    </citation>
    <scope>IDENTIFICATION</scope>
</reference>
<dbReference type="AlphaFoldDB" id="A0A8C5AP62"/>
<dbReference type="PROSITE" id="PS50086">
    <property type="entry name" value="TBC_RABGAP"/>
    <property type="match status" value="1"/>
</dbReference>
<feature type="compositionally biased region" description="Polar residues" evidence="2">
    <location>
        <begin position="538"/>
        <end position="573"/>
    </location>
</feature>
<reference evidence="4" key="1">
    <citation type="submission" date="2025-08" db="UniProtKB">
        <authorList>
            <consortium name="Ensembl"/>
        </authorList>
    </citation>
    <scope>IDENTIFICATION</scope>
</reference>
<dbReference type="FunFam" id="1.10.472.80:FF:000008">
    <property type="entry name" value="TBC1 domain family member 10A"/>
    <property type="match status" value="1"/>
</dbReference>
<feature type="compositionally biased region" description="Polar residues" evidence="2">
    <location>
        <begin position="987"/>
        <end position="1002"/>
    </location>
</feature>
<evidence type="ECO:0000313" key="4">
    <source>
        <dbReference type="Ensembl" id="ENSGMOP00000034536.1"/>
    </source>
</evidence>
<sequence length="1253" mass="139880">MVSSGSSKMLEPSSRGDGCVSEPRSEAAVETDRFGFLLANGSASGSGPPPELVRQREAKWIHIISQWDHVLQKKNSKVKEQCLKGIPASLRAKAWPLLCGATQLMKDNTSLYQSLDSRPALQSWVDIIERDLDRQFPFHEMFVSKDSHGQRGLFRVLKAYTQYQPDEGYCQAQGPVAAVLLMNMPAEEAFWCLVQISEQYLPGYYSQLLEGVLFDAAMLSWVLKRACPPAHRHLQRYGVEPLMFATDWLMCLFTRHLPFNTLLRVWDLFFCYGVRVLFQVAVVLVRRVLGRADQRQECLGQMETLERLRGVRESLGLEDDASFMAEVCSVPLSRSDLKRRTEKELETWRKDRPSSTFDPRGRCHGYWASRETLGEERDRRGVNLSAPLVRSASALSLSPSLFRKRWGKRSDAARVERHHSMGVQGVGREGWPNARALRVTRVREEEDGHKAPGNLQSRRDTESTPPTGRRPPQREKEPGENHDSERNTLKGEPGEQVGIGHRTREEQGEQSPGGSGTVQEVIQHHPDLREGAAGGGATQRSAVNLQPRTLKDNNQTQVPVEQDLTDNNQSQVPEEQDLKDNNQSQVPEEQELRDNNQSQVPEEQELTDNNQSQVPEEQELRDNNQSQVPEEQELRDNNQSQVPEEQELRDINQSQVPEEQELRDNNQSQVPEEQKLRDNKSEVQEEQKCNIKPNPKEEVSQKKQRVKTLYEMAEQAALCRNLLAGQEQRSETTTDTNTDTESQAAVDNTEQQSEATPGQETVTHTDIGTTEWESVAHKSTIESPAEQGPAGMIQEVKDAAEGRTETEAPTANLSSTQKQTNVGSDNEDVDGGKMVIFKSEALKENTLSFQEVGVLIHKGVPQSGETREGDCTMTAILLETTVVPEASGGTRGTAEASCSERASAQEDALCFGNKLQDKPVLETNAETEEDNDMTTCDQTALLEVQVSPRSPTGDRMCYPPTGAAEPLATEEPAVQAFANDKEPVDSSEVTLTPDPSTQQPSGGSEDRGARQRIQDAPLSMGAGPPVSLCIPVSAPLSSQTPTPSGDFRVRKTSHGSRLARRLSEDIFTALETSRFRPDPDPQKGPPAPSRPGLRPPPPGALSALPPPQGPTGWGTSEEPPRRPGFFSRLRGGRPNRHKDTKAERANTQKIQIPKIFLQDFSSGVGEERPLQEPEEQQELLSSRGRRRRRRERELKEREEEKERRRVEKELKKEGRKRDRKAEWPRGKKLTPTSPGSLSGAQHSCSSPHSDSYF</sequence>
<dbReference type="GeneTree" id="ENSGT00940000161287"/>
<feature type="domain" description="Rab-GAP TBC" evidence="3">
    <location>
        <begin position="85"/>
        <end position="273"/>
    </location>
</feature>
<dbReference type="InterPro" id="IPR035969">
    <property type="entry name" value="Rab-GAP_TBC_sf"/>
</dbReference>
<feature type="compositionally biased region" description="Polar residues" evidence="2">
    <location>
        <begin position="595"/>
        <end position="615"/>
    </location>
</feature>
<evidence type="ECO:0000259" key="3">
    <source>
        <dbReference type="PROSITE" id="PS50086"/>
    </source>
</evidence>
<feature type="compositionally biased region" description="Polar residues" evidence="2">
    <location>
        <begin position="807"/>
        <end position="824"/>
    </location>
</feature>
<dbReference type="PANTHER" id="PTHR47219:SF4">
    <property type="entry name" value="TBC1 DOMAIN FAMILY MEMBER 10A"/>
    <property type="match status" value="1"/>
</dbReference>
<protein>
    <submittedName>
        <fullName evidence="4">TBC1 domain family, member 10C</fullName>
    </submittedName>
</protein>
<dbReference type="Gene3D" id="1.10.8.270">
    <property type="entry name" value="putative rabgap domain of human tbc1 domain family member 14 like domains"/>
    <property type="match status" value="1"/>
</dbReference>
<gene>
    <name evidence="4" type="primary">tbc1d10c</name>
</gene>
<accession>A0A8C5AP62</accession>
<dbReference type="GO" id="GO:0005096">
    <property type="term" value="F:GTPase activator activity"/>
    <property type="evidence" value="ECO:0007669"/>
    <property type="project" value="UniProtKB-KW"/>
</dbReference>
<dbReference type="GO" id="GO:0005886">
    <property type="term" value="C:plasma membrane"/>
    <property type="evidence" value="ECO:0007669"/>
    <property type="project" value="UniProtKB-ARBA"/>
</dbReference>
<feature type="region of interest" description="Disordered" evidence="2">
    <location>
        <begin position="980"/>
        <end position="1253"/>
    </location>
</feature>
<dbReference type="InterPro" id="IPR000195">
    <property type="entry name" value="Rab-GAP-TBC_dom"/>
</dbReference>
<dbReference type="Ensembl" id="ENSGMOT00000068852.1">
    <property type="protein sequence ID" value="ENSGMOP00000034536.1"/>
    <property type="gene ID" value="ENSGMOG00000031390.1"/>
</dbReference>
<dbReference type="Proteomes" id="UP000694546">
    <property type="component" value="Chromosome 10"/>
</dbReference>
<dbReference type="Pfam" id="PF00566">
    <property type="entry name" value="RabGAP-TBC"/>
    <property type="match status" value="1"/>
</dbReference>
<feature type="region of interest" description="Disordered" evidence="2">
    <location>
        <begin position="723"/>
        <end position="766"/>
    </location>
</feature>
<feature type="compositionally biased region" description="Basic residues" evidence="2">
    <location>
        <begin position="1050"/>
        <end position="1060"/>
    </location>
</feature>
<feature type="region of interest" description="Disordered" evidence="2">
    <location>
        <begin position="799"/>
        <end position="829"/>
    </location>
</feature>
<feature type="compositionally biased region" description="Polar residues" evidence="2">
    <location>
        <begin position="741"/>
        <end position="766"/>
    </location>
</feature>
<dbReference type="PANTHER" id="PTHR47219">
    <property type="entry name" value="RAB GTPASE-ACTIVATING PROTEIN 1-LIKE"/>
    <property type="match status" value="1"/>
</dbReference>
<dbReference type="SUPFAM" id="SSF47923">
    <property type="entry name" value="Ypt/Rab-GAP domain of gyp1p"/>
    <property type="match status" value="2"/>
</dbReference>
<dbReference type="InterPro" id="IPR050302">
    <property type="entry name" value="Rab_GAP_TBC_domain"/>
</dbReference>
<keyword evidence="5" id="KW-1185">Reference proteome</keyword>
<dbReference type="SMART" id="SM00164">
    <property type="entry name" value="TBC"/>
    <property type="match status" value="1"/>
</dbReference>
<feature type="compositionally biased region" description="Basic and acidic residues" evidence="2">
    <location>
        <begin position="672"/>
        <end position="701"/>
    </location>
</feature>
<feature type="compositionally biased region" description="Basic and acidic residues" evidence="2">
    <location>
        <begin position="1191"/>
        <end position="1225"/>
    </location>
</feature>
<dbReference type="GO" id="GO:0031267">
    <property type="term" value="F:small GTPase binding"/>
    <property type="evidence" value="ECO:0007669"/>
    <property type="project" value="TreeGrafter"/>
</dbReference>
<feature type="region of interest" description="Disordered" evidence="2">
    <location>
        <begin position="407"/>
        <end position="705"/>
    </location>
</feature>
<dbReference type="Gene3D" id="1.10.10.750">
    <property type="entry name" value="Ypt/Rab-GAP domain of gyp1p, domain 1"/>
    <property type="match status" value="1"/>
</dbReference>
<feature type="compositionally biased region" description="Basic residues" evidence="2">
    <location>
        <begin position="1130"/>
        <end position="1139"/>
    </location>
</feature>
<dbReference type="FunFam" id="1.10.8.270:FF:000007">
    <property type="entry name" value="TBC1 domain family member 10A"/>
    <property type="match status" value="1"/>
</dbReference>
<evidence type="ECO:0000313" key="5">
    <source>
        <dbReference type="Proteomes" id="UP000694546"/>
    </source>
</evidence>
<evidence type="ECO:0000256" key="1">
    <source>
        <dbReference type="ARBA" id="ARBA00022468"/>
    </source>
</evidence>
<organism evidence="4 5">
    <name type="scientific">Gadus morhua</name>
    <name type="common">Atlantic cod</name>
    <dbReference type="NCBI Taxonomy" id="8049"/>
    <lineage>
        <taxon>Eukaryota</taxon>
        <taxon>Metazoa</taxon>
        <taxon>Chordata</taxon>
        <taxon>Craniata</taxon>
        <taxon>Vertebrata</taxon>
        <taxon>Euteleostomi</taxon>
        <taxon>Actinopterygii</taxon>
        <taxon>Neopterygii</taxon>
        <taxon>Teleostei</taxon>
        <taxon>Neoteleostei</taxon>
        <taxon>Acanthomorphata</taxon>
        <taxon>Zeiogadaria</taxon>
        <taxon>Gadariae</taxon>
        <taxon>Gadiformes</taxon>
        <taxon>Gadoidei</taxon>
        <taxon>Gadidae</taxon>
        <taxon>Gadus</taxon>
    </lineage>
</organism>
<feature type="compositionally biased region" description="Polar residues" evidence="2">
    <location>
        <begin position="1230"/>
        <end position="1253"/>
    </location>
</feature>
<evidence type="ECO:0000256" key="2">
    <source>
        <dbReference type="SAM" id="MobiDB-lite"/>
    </source>
</evidence>
<dbReference type="FunFam" id="1.10.10.750:FF:000001">
    <property type="entry name" value="TBC1 domain family member 10A"/>
    <property type="match status" value="1"/>
</dbReference>
<dbReference type="Gene3D" id="1.10.472.80">
    <property type="entry name" value="Ypt/Rab-GAP domain of gyp1p, domain 3"/>
    <property type="match status" value="1"/>
</dbReference>
<proteinExistence type="predicted"/>
<keyword evidence="1" id="KW-0343">GTPase activation</keyword>
<feature type="compositionally biased region" description="Basic and acidic residues" evidence="2">
    <location>
        <begin position="472"/>
        <end position="493"/>
    </location>
</feature>
<feature type="region of interest" description="Disordered" evidence="2">
    <location>
        <begin position="1"/>
        <end position="26"/>
    </location>
</feature>
<feature type="compositionally biased region" description="Basic and acidic residues" evidence="2">
    <location>
        <begin position="1004"/>
        <end position="1013"/>
    </location>
</feature>
<feature type="compositionally biased region" description="Basic and acidic residues" evidence="2">
    <location>
        <begin position="441"/>
        <end position="450"/>
    </location>
</feature>
<name>A0A8C5AP62_GADMO</name>